<keyword evidence="3" id="KW-1185">Reference proteome</keyword>
<protein>
    <submittedName>
        <fullName evidence="2">Uncharacterized protein</fullName>
    </submittedName>
</protein>
<dbReference type="AlphaFoldDB" id="A0A239IHK4"/>
<accession>A0A239IHK4</accession>
<keyword evidence="1" id="KW-0732">Signal</keyword>
<evidence type="ECO:0000256" key="1">
    <source>
        <dbReference type="SAM" id="SignalP"/>
    </source>
</evidence>
<evidence type="ECO:0000313" key="2">
    <source>
        <dbReference type="EMBL" id="SNS92902.1"/>
    </source>
</evidence>
<dbReference type="Proteomes" id="UP000198393">
    <property type="component" value="Unassembled WGS sequence"/>
</dbReference>
<organism evidence="2 3">
    <name type="scientific">Ekhidna lutea</name>
    <dbReference type="NCBI Taxonomy" id="447679"/>
    <lineage>
        <taxon>Bacteria</taxon>
        <taxon>Pseudomonadati</taxon>
        <taxon>Bacteroidota</taxon>
        <taxon>Cytophagia</taxon>
        <taxon>Cytophagales</taxon>
        <taxon>Reichenbachiellaceae</taxon>
        <taxon>Ekhidna</taxon>
    </lineage>
</organism>
<evidence type="ECO:0000313" key="3">
    <source>
        <dbReference type="Proteomes" id="UP000198393"/>
    </source>
</evidence>
<reference evidence="2 3" key="1">
    <citation type="submission" date="2017-06" db="EMBL/GenBank/DDBJ databases">
        <authorList>
            <person name="Kim H.J."/>
            <person name="Triplett B.A."/>
        </authorList>
    </citation>
    <scope>NUCLEOTIDE SEQUENCE [LARGE SCALE GENOMIC DNA]</scope>
    <source>
        <strain evidence="2 3">DSM 19307</strain>
    </source>
</reference>
<gene>
    <name evidence="2" type="ORF">SAMN05421640_1665</name>
</gene>
<dbReference type="OrthoDB" id="246488at2"/>
<dbReference type="RefSeq" id="WP_089356411.1">
    <property type="nucleotide sequence ID" value="NZ_FZPD01000003.1"/>
</dbReference>
<feature type="chain" id="PRO_5012286068" evidence="1">
    <location>
        <begin position="29"/>
        <end position="384"/>
    </location>
</feature>
<sequence length="384" mass="43181">MIHIKTNIKKGGLWSLLCFLLAVSTVNGQSFFTAKTLPQSDRYGTITTRLVPEDIVRLIEERNLNFDEWSSFFYVQTSPSGPAVLGAYGIETNHLSFTPKFLPDPNIKYLVTFSYPKLAELLSGQIEETSIYSDVASFEPPEATQPEVISFIPKLHDVPANLLRFYVYFSAPMSLQNPYDFITIEDKNGKALVDPFVIVPEGLWNIDHTRLTLLLHPGRVKQGVGPNMTLGDVLLAGNSYTLKIDPAWKGSSGEPLKEAFTQTINATNPLRGAMNINNWALKAKVNNGIGILTVVTDHPLDQPLAQRMLFLRNMEGQILPVQINFENPEQLQILWRHQGSQELELLIDPRLEDVCGNTPHYAFDLEGTERTPSQEELKIKFKIE</sequence>
<feature type="signal peptide" evidence="1">
    <location>
        <begin position="1"/>
        <end position="28"/>
    </location>
</feature>
<name>A0A239IHK4_EKHLU</name>
<proteinExistence type="predicted"/>
<dbReference type="EMBL" id="FZPD01000003">
    <property type="protein sequence ID" value="SNS92902.1"/>
    <property type="molecule type" value="Genomic_DNA"/>
</dbReference>